<dbReference type="Pfam" id="PF00892">
    <property type="entry name" value="EamA"/>
    <property type="match status" value="2"/>
</dbReference>
<feature type="transmembrane region" description="Helical" evidence="8">
    <location>
        <begin position="196"/>
        <end position="215"/>
    </location>
</feature>
<comment type="similarity">
    <text evidence="2">Belongs to the EamA transporter family.</text>
</comment>
<evidence type="ECO:0000256" key="4">
    <source>
        <dbReference type="ARBA" id="ARBA00022692"/>
    </source>
</evidence>
<dbReference type="SUPFAM" id="SSF103481">
    <property type="entry name" value="Multidrug resistance efflux transporter EmrE"/>
    <property type="match status" value="2"/>
</dbReference>
<reference evidence="10 11" key="1">
    <citation type="submission" date="2014-03" db="EMBL/GenBank/DDBJ databases">
        <title>Genomics of Bifidobacteria.</title>
        <authorList>
            <person name="Ventura M."/>
            <person name="Milani C."/>
            <person name="Lugli G.A."/>
        </authorList>
    </citation>
    <scope>NUCLEOTIDE SEQUENCE [LARGE SCALE GENOMIC DNA]</scope>
    <source>
        <strain evidence="10 11">DSM 22767</strain>
    </source>
</reference>
<feature type="transmembrane region" description="Helical" evidence="8">
    <location>
        <begin position="164"/>
        <end position="184"/>
    </location>
</feature>
<feature type="transmembrane region" description="Helical" evidence="8">
    <location>
        <begin position="313"/>
        <end position="331"/>
    </location>
</feature>
<dbReference type="InterPro" id="IPR037185">
    <property type="entry name" value="EmrE-like"/>
</dbReference>
<evidence type="ECO:0000313" key="10">
    <source>
        <dbReference type="EMBL" id="KFI46641.1"/>
    </source>
</evidence>
<feature type="transmembrane region" description="Helical" evidence="8">
    <location>
        <begin position="49"/>
        <end position="68"/>
    </location>
</feature>
<keyword evidence="3" id="KW-1003">Cell membrane</keyword>
<comment type="caution">
    <text evidence="10">The sequence shown here is derived from an EMBL/GenBank/DDBJ whole genome shotgun (WGS) entry which is preliminary data.</text>
</comment>
<feature type="transmembrane region" description="Helical" evidence="8">
    <location>
        <begin position="222"/>
        <end position="243"/>
    </location>
</feature>
<name>A0A086ZJE1_9BIFI</name>
<dbReference type="InterPro" id="IPR051258">
    <property type="entry name" value="Diverse_Substrate_Transporter"/>
</dbReference>
<feature type="domain" description="EamA" evidence="9">
    <location>
        <begin position="193"/>
        <end position="329"/>
    </location>
</feature>
<dbReference type="STRING" id="1437606.BBOH_0113"/>
<evidence type="ECO:0000256" key="2">
    <source>
        <dbReference type="ARBA" id="ARBA00007362"/>
    </source>
</evidence>
<keyword evidence="6 8" id="KW-0472">Membrane</keyword>
<feature type="transmembrane region" description="Helical" evidence="8">
    <location>
        <begin position="286"/>
        <end position="307"/>
    </location>
</feature>
<evidence type="ECO:0000256" key="8">
    <source>
        <dbReference type="SAM" id="Phobius"/>
    </source>
</evidence>
<dbReference type="EMBL" id="JGYP01000001">
    <property type="protein sequence ID" value="KFI46641.1"/>
    <property type="molecule type" value="Genomic_DNA"/>
</dbReference>
<dbReference type="PANTHER" id="PTHR42920:SF5">
    <property type="entry name" value="EAMA DOMAIN-CONTAINING PROTEIN"/>
    <property type="match status" value="1"/>
</dbReference>
<feature type="transmembrane region" description="Helical" evidence="8">
    <location>
        <begin position="139"/>
        <end position="157"/>
    </location>
</feature>
<evidence type="ECO:0000256" key="5">
    <source>
        <dbReference type="ARBA" id="ARBA00022989"/>
    </source>
</evidence>
<evidence type="ECO:0000256" key="6">
    <source>
        <dbReference type="ARBA" id="ARBA00023136"/>
    </source>
</evidence>
<proteinExistence type="inferred from homology"/>
<feature type="transmembrane region" description="Helical" evidence="8">
    <location>
        <begin position="109"/>
        <end position="127"/>
    </location>
</feature>
<comment type="subcellular location">
    <subcellularLocation>
        <location evidence="1">Cell membrane</location>
        <topology evidence="1">Multi-pass membrane protein</topology>
    </subcellularLocation>
</comment>
<evidence type="ECO:0000259" key="9">
    <source>
        <dbReference type="Pfam" id="PF00892"/>
    </source>
</evidence>
<evidence type="ECO:0000256" key="3">
    <source>
        <dbReference type="ARBA" id="ARBA00022475"/>
    </source>
</evidence>
<protein>
    <submittedName>
        <fullName evidence="10">EamA-like transporter family protein</fullName>
    </submittedName>
</protein>
<sequence length="337" mass="36451">MRYQAATHLPVEPNAEDDSSQYVDGGSDFRERDGFSGLRSRLSRNFPPNLARLMLLCCAALWGGSYMVSKVAMSAISPQWLMTMRTGGACLVMLVLFHRVIIPALNRRILVPALVTGLTYYGTMALQTYGLRTIDPGRSAFLTAVYCVLTPFVAWYTNRRRPSITNVAAGFVCLVGVGFVALKPGGLTMTLSAGDFLTLACAAVFSFNLTYLGIYSTRFNPIAVTFVQFAVACCCFLSGALIAEPAPSAAWLDPKVVVSFLYLFLGATTLAQIMQNIGLAHVSASSASVVMCTESLFSELFATVFWHECIVPTTLAGFALIFAAVLLTILYKPRMAG</sequence>
<evidence type="ECO:0000256" key="7">
    <source>
        <dbReference type="SAM" id="MobiDB-lite"/>
    </source>
</evidence>
<dbReference type="PANTHER" id="PTHR42920">
    <property type="entry name" value="OS03G0707200 PROTEIN-RELATED"/>
    <property type="match status" value="1"/>
</dbReference>
<evidence type="ECO:0000256" key="1">
    <source>
        <dbReference type="ARBA" id="ARBA00004651"/>
    </source>
</evidence>
<keyword evidence="4 8" id="KW-0812">Transmembrane</keyword>
<gene>
    <name evidence="10" type="ORF">BBOH_0113</name>
</gene>
<dbReference type="Proteomes" id="UP000029096">
    <property type="component" value="Unassembled WGS sequence"/>
</dbReference>
<keyword evidence="11" id="KW-1185">Reference proteome</keyword>
<evidence type="ECO:0000313" key="11">
    <source>
        <dbReference type="Proteomes" id="UP000029096"/>
    </source>
</evidence>
<feature type="transmembrane region" description="Helical" evidence="8">
    <location>
        <begin position="255"/>
        <end position="274"/>
    </location>
</feature>
<dbReference type="InterPro" id="IPR000620">
    <property type="entry name" value="EamA_dom"/>
</dbReference>
<feature type="region of interest" description="Disordered" evidence="7">
    <location>
        <begin position="1"/>
        <end position="23"/>
    </location>
</feature>
<keyword evidence="5 8" id="KW-1133">Transmembrane helix</keyword>
<dbReference type="GO" id="GO:0005886">
    <property type="term" value="C:plasma membrane"/>
    <property type="evidence" value="ECO:0007669"/>
    <property type="project" value="UniProtKB-SubCell"/>
</dbReference>
<feature type="transmembrane region" description="Helical" evidence="8">
    <location>
        <begin position="80"/>
        <end position="97"/>
    </location>
</feature>
<dbReference type="AlphaFoldDB" id="A0A086ZJE1"/>
<accession>A0A086ZJE1</accession>
<feature type="domain" description="EamA" evidence="9">
    <location>
        <begin position="53"/>
        <end position="180"/>
    </location>
</feature>
<organism evidence="10 11">
    <name type="scientific">Bifidobacterium bohemicum DSM 22767</name>
    <dbReference type="NCBI Taxonomy" id="1437606"/>
    <lineage>
        <taxon>Bacteria</taxon>
        <taxon>Bacillati</taxon>
        <taxon>Actinomycetota</taxon>
        <taxon>Actinomycetes</taxon>
        <taxon>Bifidobacteriales</taxon>
        <taxon>Bifidobacteriaceae</taxon>
        <taxon>Bifidobacterium</taxon>
    </lineage>
</organism>
<dbReference type="eggNOG" id="COG0697">
    <property type="taxonomic scope" value="Bacteria"/>
</dbReference>